<feature type="transmembrane region" description="Helical" evidence="1">
    <location>
        <begin position="174"/>
        <end position="193"/>
    </location>
</feature>
<protein>
    <submittedName>
        <fullName evidence="2">Uncharacterized protein</fullName>
    </submittedName>
</protein>
<proteinExistence type="predicted"/>
<feature type="transmembrane region" description="Helical" evidence="1">
    <location>
        <begin position="149"/>
        <end position="167"/>
    </location>
</feature>
<feature type="transmembrane region" description="Helical" evidence="1">
    <location>
        <begin position="199"/>
        <end position="220"/>
    </location>
</feature>
<accession>A0A1G2B423</accession>
<gene>
    <name evidence="2" type="ORF">A3F54_05185</name>
</gene>
<feature type="transmembrane region" description="Helical" evidence="1">
    <location>
        <begin position="7"/>
        <end position="23"/>
    </location>
</feature>
<reference evidence="2 3" key="1">
    <citation type="journal article" date="2016" name="Nat. Commun.">
        <title>Thousands of microbial genomes shed light on interconnected biogeochemical processes in an aquifer system.</title>
        <authorList>
            <person name="Anantharaman K."/>
            <person name="Brown C.T."/>
            <person name="Hug L.A."/>
            <person name="Sharon I."/>
            <person name="Castelle C.J."/>
            <person name="Probst A.J."/>
            <person name="Thomas B.C."/>
            <person name="Singh A."/>
            <person name="Wilkins M.J."/>
            <person name="Karaoz U."/>
            <person name="Brodie E.L."/>
            <person name="Williams K.H."/>
            <person name="Hubbard S.S."/>
            <person name="Banfield J.F."/>
        </authorList>
    </citation>
    <scope>NUCLEOTIDE SEQUENCE [LARGE SCALE GENOMIC DNA]</scope>
</reference>
<evidence type="ECO:0000313" key="2">
    <source>
        <dbReference type="EMBL" id="OGY83745.1"/>
    </source>
</evidence>
<evidence type="ECO:0000313" key="3">
    <source>
        <dbReference type="Proteomes" id="UP000176952"/>
    </source>
</evidence>
<name>A0A1G2B423_9BACT</name>
<feature type="transmembrane region" description="Helical" evidence="1">
    <location>
        <begin position="121"/>
        <end position="143"/>
    </location>
</feature>
<keyword evidence="1" id="KW-1133">Transmembrane helix</keyword>
<comment type="caution">
    <text evidence="2">The sequence shown here is derived from an EMBL/GenBank/DDBJ whole genome shotgun (WGS) entry which is preliminary data.</text>
</comment>
<keyword evidence="1" id="KW-0812">Transmembrane</keyword>
<feature type="transmembrane region" description="Helical" evidence="1">
    <location>
        <begin position="232"/>
        <end position="253"/>
    </location>
</feature>
<feature type="transmembrane region" description="Helical" evidence="1">
    <location>
        <begin position="83"/>
        <end position="100"/>
    </location>
</feature>
<dbReference type="EMBL" id="MHKD01000019">
    <property type="protein sequence ID" value="OGY83745.1"/>
    <property type="molecule type" value="Genomic_DNA"/>
</dbReference>
<feature type="transmembrane region" description="Helical" evidence="1">
    <location>
        <begin position="58"/>
        <end position="77"/>
    </location>
</feature>
<dbReference type="Proteomes" id="UP000176952">
    <property type="component" value="Unassembled WGS sequence"/>
</dbReference>
<keyword evidence="1" id="KW-0472">Membrane</keyword>
<dbReference type="STRING" id="1798542.A3F54_05185"/>
<sequence length="254" mass="29818">MVLLQRFIPIISTIALFFVWWLSFSRKEWFLYFVAAALIIVFLSLAQLLNWRIFSKQFLGFFVLPFLLQGSLASWLVFIDQDWLKTVVMILAIFGYAMYIESCFNYFHHTKAYQPYALANVSSYLGVLTVWLYFSAVSALSIFFQTPRYVLLVFIFIFLVILLLQSMWIENIRLLPNIGFFLVLIFVLLQFYWTVLYLPIGWLVTGLVMATLYYFFVNLGKYHLLQSLDSKMVFRYVLVSVLALSGVLATAQWF</sequence>
<organism evidence="2 3">
    <name type="scientific">Candidatus Kerfeldbacteria bacterium RIFCSPHIGHO2_12_FULL_48_17</name>
    <dbReference type="NCBI Taxonomy" id="1798542"/>
    <lineage>
        <taxon>Bacteria</taxon>
        <taxon>Candidatus Kerfeldiibacteriota</taxon>
    </lineage>
</organism>
<evidence type="ECO:0000256" key="1">
    <source>
        <dbReference type="SAM" id="Phobius"/>
    </source>
</evidence>
<feature type="transmembrane region" description="Helical" evidence="1">
    <location>
        <begin position="29"/>
        <end position="51"/>
    </location>
</feature>
<dbReference type="AlphaFoldDB" id="A0A1G2B423"/>